<comment type="caution">
    <text evidence="2">The sequence shown here is derived from an EMBL/GenBank/DDBJ whole genome shotgun (WGS) entry which is preliminary data.</text>
</comment>
<name>A0AAD6QTI2_9ROSI</name>
<reference evidence="2" key="1">
    <citation type="journal article" date="2023" name="Mol. Ecol. Resour.">
        <title>Chromosome-level genome assembly of a triploid poplar Populus alba 'Berolinensis'.</title>
        <authorList>
            <person name="Chen S."/>
            <person name="Yu Y."/>
            <person name="Wang X."/>
            <person name="Wang S."/>
            <person name="Zhang T."/>
            <person name="Zhou Y."/>
            <person name="He R."/>
            <person name="Meng N."/>
            <person name="Wang Y."/>
            <person name="Liu W."/>
            <person name="Liu Z."/>
            <person name="Liu J."/>
            <person name="Guo Q."/>
            <person name="Huang H."/>
            <person name="Sederoff R.R."/>
            <person name="Wang G."/>
            <person name="Qu G."/>
            <person name="Chen S."/>
        </authorList>
    </citation>
    <scope>NUCLEOTIDE SEQUENCE</scope>
    <source>
        <strain evidence="2">SC-2020</strain>
    </source>
</reference>
<protein>
    <submittedName>
        <fullName evidence="2">Uncharacterized protein</fullName>
    </submittedName>
</protein>
<dbReference type="AlphaFoldDB" id="A0AAD6QTI2"/>
<proteinExistence type="predicted"/>
<keyword evidence="3" id="KW-1185">Reference proteome</keyword>
<feature type="transmembrane region" description="Helical" evidence="1">
    <location>
        <begin position="85"/>
        <end position="105"/>
    </location>
</feature>
<dbReference type="Proteomes" id="UP001164929">
    <property type="component" value="Chromosome 5"/>
</dbReference>
<evidence type="ECO:0000256" key="1">
    <source>
        <dbReference type="SAM" id="Phobius"/>
    </source>
</evidence>
<evidence type="ECO:0000313" key="3">
    <source>
        <dbReference type="Proteomes" id="UP001164929"/>
    </source>
</evidence>
<keyword evidence="1" id="KW-0472">Membrane</keyword>
<organism evidence="2 3">
    <name type="scientific">Populus alba x Populus x berolinensis</name>
    <dbReference type="NCBI Taxonomy" id="444605"/>
    <lineage>
        <taxon>Eukaryota</taxon>
        <taxon>Viridiplantae</taxon>
        <taxon>Streptophyta</taxon>
        <taxon>Embryophyta</taxon>
        <taxon>Tracheophyta</taxon>
        <taxon>Spermatophyta</taxon>
        <taxon>Magnoliopsida</taxon>
        <taxon>eudicotyledons</taxon>
        <taxon>Gunneridae</taxon>
        <taxon>Pentapetalae</taxon>
        <taxon>rosids</taxon>
        <taxon>fabids</taxon>
        <taxon>Malpighiales</taxon>
        <taxon>Salicaceae</taxon>
        <taxon>Saliceae</taxon>
        <taxon>Populus</taxon>
    </lineage>
</organism>
<accession>A0AAD6QTI2</accession>
<keyword evidence="1" id="KW-0812">Transmembrane</keyword>
<gene>
    <name evidence="2" type="ORF">NC653_012964</name>
</gene>
<sequence length="121" mass="13725">MSPLTDFTSLYGGLAKHFPRLTLLPFQRTGQDKTSADNFRVWPQDSEKHCRWMGETRRRTVIIPCVKDLQEVIALQDFSGVYQSLITPTFILSFVIILCSVVVALPSEVGCVSEIIYDENK</sequence>
<evidence type="ECO:0000313" key="2">
    <source>
        <dbReference type="EMBL" id="KAJ6996219.1"/>
    </source>
</evidence>
<dbReference type="EMBL" id="JAQIZT010000005">
    <property type="protein sequence ID" value="KAJ6996219.1"/>
    <property type="molecule type" value="Genomic_DNA"/>
</dbReference>
<keyword evidence="1" id="KW-1133">Transmembrane helix</keyword>